<proteinExistence type="predicted"/>
<feature type="compositionally biased region" description="Basic and acidic residues" evidence="1">
    <location>
        <begin position="726"/>
        <end position="751"/>
    </location>
</feature>
<feature type="compositionally biased region" description="Polar residues" evidence="1">
    <location>
        <begin position="485"/>
        <end position="504"/>
    </location>
</feature>
<evidence type="ECO:0000256" key="1">
    <source>
        <dbReference type="SAM" id="MobiDB-lite"/>
    </source>
</evidence>
<dbReference type="OrthoDB" id="5407458at2759"/>
<feature type="compositionally biased region" description="Basic and acidic residues" evidence="1">
    <location>
        <begin position="50"/>
        <end position="63"/>
    </location>
</feature>
<dbReference type="Proteomes" id="UP000799770">
    <property type="component" value="Unassembled WGS sequence"/>
</dbReference>
<keyword evidence="3" id="KW-1185">Reference proteome</keyword>
<feature type="compositionally biased region" description="Polar residues" evidence="1">
    <location>
        <begin position="357"/>
        <end position="369"/>
    </location>
</feature>
<feature type="compositionally biased region" description="Basic and acidic residues" evidence="1">
    <location>
        <begin position="121"/>
        <end position="134"/>
    </location>
</feature>
<organism evidence="2 3">
    <name type="scientific">Lophiotrema nucula</name>
    <dbReference type="NCBI Taxonomy" id="690887"/>
    <lineage>
        <taxon>Eukaryota</taxon>
        <taxon>Fungi</taxon>
        <taxon>Dikarya</taxon>
        <taxon>Ascomycota</taxon>
        <taxon>Pezizomycotina</taxon>
        <taxon>Dothideomycetes</taxon>
        <taxon>Pleosporomycetidae</taxon>
        <taxon>Pleosporales</taxon>
        <taxon>Lophiotremataceae</taxon>
        <taxon>Lophiotrema</taxon>
    </lineage>
</organism>
<feature type="compositionally biased region" description="Acidic residues" evidence="1">
    <location>
        <begin position="398"/>
        <end position="412"/>
    </location>
</feature>
<feature type="region of interest" description="Disordered" evidence="1">
    <location>
        <begin position="688"/>
        <end position="751"/>
    </location>
</feature>
<protein>
    <submittedName>
        <fullName evidence="2">Uncharacterized protein</fullName>
    </submittedName>
</protein>
<feature type="region of interest" description="Disordered" evidence="1">
    <location>
        <begin position="596"/>
        <end position="636"/>
    </location>
</feature>
<evidence type="ECO:0000313" key="3">
    <source>
        <dbReference type="Proteomes" id="UP000799770"/>
    </source>
</evidence>
<dbReference type="EMBL" id="ML977326">
    <property type="protein sequence ID" value="KAF2114219.1"/>
    <property type="molecule type" value="Genomic_DNA"/>
</dbReference>
<feature type="compositionally biased region" description="Basic and acidic residues" evidence="1">
    <location>
        <begin position="536"/>
        <end position="545"/>
    </location>
</feature>
<gene>
    <name evidence="2" type="ORF">BDV96DRAFT_647694</name>
</gene>
<feature type="compositionally biased region" description="Polar residues" evidence="1">
    <location>
        <begin position="68"/>
        <end position="97"/>
    </location>
</feature>
<sequence>MADPRSLNPTVEDYQSSDDDSGVVTESFHRRASPASANVAAKRSKSSEMGADKATESKKEERLPPNIDLQSDSGYSSHTAATMSSADSAPSAKSQSPPVAAAHPLPPSSPTLKKRPTLSSRKKEVAVEERDSPRKPLGRTGSVSSRHRERRPTRGQADAERECTVPDCTKCGPNATSNAASSRGRPTRPAINPISTGANSSYDAQSRVSSDPSTYHVPPSPSHSRPPSYYGHGSTVIQPGMPRRSSSTSRNARPMSYHGGEAGQGFPGWPMPNQLPSPPQDVPGRGPPPAGSAYWSMQHNPQMHHYGATPPSNGYYSQPAAPYYSPPYEQPQHSRPPLTHQTQSFSARGPQGPSGRPLSQYNTVINQQEFPGGERRPGPSARYHDPPPSATRSKFEESSSDEYESSSEEEYEEDHRSRVREAKARELMPPPVFKPKAHRRESIGMSQSMMLPERHRERDPKVSRVSTTTTSSRAPSRSRPKVLQQKAQTTYDVPTRNSNRNSQVYVEDPKSSRRQSYMGYEDQAELKQKHRNSKIYSHEVQAEPKARRRQTQTEYDPPSRRREQELDDRMDGINAYMSQTRGNENPYTDQIINAAKRASTRVSNPSENGSRRSRHSDDNKTRLSRTTSANNAGGGGEIRLKLALDSTPLNLEFKGDMEGRTLQINPADDGSGMAELVIGQKETVYRSERGSVAGSEGRRKLIANNARREAEERSSVRSAHSSQGRRARDGESRADDRERRRRVREGTYYEH</sequence>
<feature type="compositionally biased region" description="Basic and acidic residues" evidence="1">
    <location>
        <begin position="452"/>
        <end position="462"/>
    </location>
</feature>
<feature type="compositionally biased region" description="Basic and acidic residues" evidence="1">
    <location>
        <begin position="706"/>
        <end position="715"/>
    </location>
</feature>
<feature type="compositionally biased region" description="Low complexity" evidence="1">
    <location>
        <begin position="463"/>
        <end position="477"/>
    </location>
</feature>
<name>A0A6A5Z414_9PLEO</name>
<reference evidence="2" key="1">
    <citation type="journal article" date="2020" name="Stud. Mycol.">
        <title>101 Dothideomycetes genomes: a test case for predicting lifestyles and emergence of pathogens.</title>
        <authorList>
            <person name="Haridas S."/>
            <person name="Albert R."/>
            <person name="Binder M."/>
            <person name="Bloem J."/>
            <person name="Labutti K."/>
            <person name="Salamov A."/>
            <person name="Andreopoulos B."/>
            <person name="Baker S."/>
            <person name="Barry K."/>
            <person name="Bills G."/>
            <person name="Bluhm B."/>
            <person name="Cannon C."/>
            <person name="Castanera R."/>
            <person name="Culley D."/>
            <person name="Daum C."/>
            <person name="Ezra D."/>
            <person name="Gonzalez J."/>
            <person name="Henrissat B."/>
            <person name="Kuo A."/>
            <person name="Liang C."/>
            <person name="Lipzen A."/>
            <person name="Lutzoni F."/>
            <person name="Magnuson J."/>
            <person name="Mondo S."/>
            <person name="Nolan M."/>
            <person name="Ohm R."/>
            <person name="Pangilinan J."/>
            <person name="Park H.-J."/>
            <person name="Ramirez L."/>
            <person name="Alfaro M."/>
            <person name="Sun H."/>
            <person name="Tritt A."/>
            <person name="Yoshinaga Y."/>
            <person name="Zwiers L.-H."/>
            <person name="Turgeon B."/>
            <person name="Goodwin S."/>
            <person name="Spatafora J."/>
            <person name="Crous P."/>
            <person name="Grigoriev I."/>
        </authorList>
    </citation>
    <scope>NUCLEOTIDE SEQUENCE</scope>
    <source>
        <strain evidence="2">CBS 627.86</strain>
    </source>
</reference>
<feature type="compositionally biased region" description="Basic and acidic residues" evidence="1">
    <location>
        <begin position="372"/>
        <end position="385"/>
    </location>
</feature>
<evidence type="ECO:0000313" key="2">
    <source>
        <dbReference type="EMBL" id="KAF2114219.1"/>
    </source>
</evidence>
<feature type="compositionally biased region" description="Polar residues" evidence="1">
    <location>
        <begin position="193"/>
        <end position="213"/>
    </location>
</feature>
<accession>A0A6A5Z414</accession>
<feature type="compositionally biased region" description="Pro residues" evidence="1">
    <location>
        <begin position="269"/>
        <end position="290"/>
    </location>
</feature>
<dbReference type="AlphaFoldDB" id="A0A6A5Z414"/>
<feature type="compositionally biased region" description="Basic and acidic residues" evidence="1">
    <location>
        <begin position="413"/>
        <end position="426"/>
    </location>
</feature>
<feature type="compositionally biased region" description="Basic and acidic residues" evidence="1">
    <location>
        <begin position="557"/>
        <end position="568"/>
    </location>
</feature>
<feature type="region of interest" description="Disordered" evidence="1">
    <location>
        <begin position="1"/>
        <end position="568"/>
    </location>
</feature>